<dbReference type="InterPro" id="IPR000172">
    <property type="entry name" value="GMC_OxRdtase_N"/>
</dbReference>
<dbReference type="InterPro" id="IPR012132">
    <property type="entry name" value="GMC_OxRdtase"/>
</dbReference>
<feature type="signal peptide" evidence="3">
    <location>
        <begin position="1"/>
        <end position="21"/>
    </location>
</feature>
<dbReference type="Gene3D" id="3.50.50.60">
    <property type="entry name" value="FAD/NAD(P)-binding domain"/>
    <property type="match status" value="1"/>
</dbReference>
<dbReference type="InterPro" id="IPR007867">
    <property type="entry name" value="GMC_OxRtase_C"/>
</dbReference>
<feature type="chain" id="PRO_5045125417" description="Glucose-methanol-choline oxidoreductase N-terminal domain-containing protein" evidence="3">
    <location>
        <begin position="22"/>
        <end position="612"/>
    </location>
</feature>
<keyword evidence="6" id="KW-1185">Reference proteome</keyword>
<name>A0ABR1RET5_9PEZI</name>
<dbReference type="InterPro" id="IPR036188">
    <property type="entry name" value="FAD/NAD-bd_sf"/>
</dbReference>
<evidence type="ECO:0000256" key="1">
    <source>
        <dbReference type="ARBA" id="ARBA00010790"/>
    </source>
</evidence>
<dbReference type="Pfam" id="PF05199">
    <property type="entry name" value="GMC_oxred_C"/>
    <property type="match status" value="1"/>
</dbReference>
<comment type="similarity">
    <text evidence="1">Belongs to the GMC oxidoreductase family.</text>
</comment>
<dbReference type="PANTHER" id="PTHR11552">
    <property type="entry name" value="GLUCOSE-METHANOL-CHOLINE GMC OXIDOREDUCTASE"/>
    <property type="match status" value="1"/>
</dbReference>
<evidence type="ECO:0000313" key="5">
    <source>
        <dbReference type="EMBL" id="KAK8009101.1"/>
    </source>
</evidence>
<evidence type="ECO:0000256" key="3">
    <source>
        <dbReference type="SAM" id="SignalP"/>
    </source>
</evidence>
<feature type="domain" description="Glucose-methanol-choline oxidoreductase N-terminal" evidence="4">
    <location>
        <begin position="311"/>
        <end position="325"/>
    </location>
</feature>
<reference evidence="5 6" key="1">
    <citation type="submission" date="2023-01" db="EMBL/GenBank/DDBJ databases">
        <title>Analysis of 21 Apiospora genomes using comparative genomics revels a genus with tremendous synthesis potential of carbohydrate active enzymes and secondary metabolites.</title>
        <authorList>
            <person name="Sorensen T."/>
        </authorList>
    </citation>
    <scope>NUCLEOTIDE SEQUENCE [LARGE SCALE GENOMIC DNA]</scope>
    <source>
        <strain evidence="5 6">CBS 20057</strain>
    </source>
</reference>
<accession>A0ABR1RET5</accession>
<dbReference type="PIRSF" id="PIRSF000137">
    <property type="entry name" value="Alcohol_oxidase"/>
    <property type="match status" value="1"/>
</dbReference>
<sequence>MKRSDILSALLLACRALTVSSAPVEGQNEKRQLGGVYDYVIVGGGTAGLVLAERLSEDPKIRVAVIEAGTYYQVTNPLLSSTPAGDSVFVGASPLDSNPLVDWNFVTAPQAGANGRRVHYARGKCLGGSSARNFMLYQRGSAQSYDKWADAVGDSSYTWENLQPYFKKSVAFRPPSSSRAPNATTQYNPAAFDAAGGPLQVGFPNYAQPFASWLQPSLNEIGIPTTQDFNSGKLMGCQYSATTINSDMKRETSETSFLKIAAGRPNLNVIQLALAKKVLFDGNKRATGVVYQVGAITFTAQATREVIVSAGAFQSPQLLMVSGVGPAATLRRFNIPVIADRRGVGQGMQDHVFFGPSYRVQVPTLTRLANDPLYVAAQFFGPYSLAKQGPLTSDTCDFLGWEKVPRALLPQQAAAELSAQFPADWPELEYISGPGYIGDFSNLFASQPKDGYQYATLLGTLVAPLSRGTVTLASADAAVLPVVDPNWLTHPTDVAVAIAAYKRARAAFAARAMQGVLADPVEYYPGPQVQTDAEILATIRKDVMTVWHASCTCRMGKIDDPDAVVDSNARVIGVTGLRVVDASAFALLPPGHPQSTVYALAEKIAAQIRAGY</sequence>
<dbReference type="SUPFAM" id="SSF51905">
    <property type="entry name" value="FAD/NAD(P)-binding domain"/>
    <property type="match status" value="1"/>
</dbReference>
<evidence type="ECO:0000313" key="6">
    <source>
        <dbReference type="Proteomes" id="UP001396898"/>
    </source>
</evidence>
<dbReference type="Proteomes" id="UP001396898">
    <property type="component" value="Unassembled WGS sequence"/>
</dbReference>
<organism evidence="5 6">
    <name type="scientific">Apiospora marii</name>
    <dbReference type="NCBI Taxonomy" id="335849"/>
    <lineage>
        <taxon>Eukaryota</taxon>
        <taxon>Fungi</taxon>
        <taxon>Dikarya</taxon>
        <taxon>Ascomycota</taxon>
        <taxon>Pezizomycotina</taxon>
        <taxon>Sordariomycetes</taxon>
        <taxon>Xylariomycetidae</taxon>
        <taxon>Amphisphaeriales</taxon>
        <taxon>Apiosporaceae</taxon>
        <taxon>Apiospora</taxon>
    </lineage>
</organism>
<keyword evidence="2" id="KW-0325">Glycoprotein</keyword>
<dbReference type="PANTHER" id="PTHR11552:SF138">
    <property type="entry name" value="DEHYDROGENASE PKFF-RELATED"/>
    <property type="match status" value="1"/>
</dbReference>
<protein>
    <recommendedName>
        <fullName evidence="4">Glucose-methanol-choline oxidoreductase N-terminal domain-containing protein</fullName>
    </recommendedName>
</protein>
<gene>
    <name evidence="5" type="ORF">PG991_011652</name>
</gene>
<dbReference type="SUPFAM" id="SSF54373">
    <property type="entry name" value="FAD-linked reductases, C-terminal domain"/>
    <property type="match status" value="1"/>
</dbReference>
<dbReference type="EMBL" id="JAQQWI010000016">
    <property type="protein sequence ID" value="KAK8009101.1"/>
    <property type="molecule type" value="Genomic_DNA"/>
</dbReference>
<proteinExistence type="inferred from homology"/>
<dbReference type="Gene3D" id="3.30.560.10">
    <property type="entry name" value="Glucose Oxidase, domain 3"/>
    <property type="match status" value="1"/>
</dbReference>
<evidence type="ECO:0000259" key="4">
    <source>
        <dbReference type="PROSITE" id="PS00624"/>
    </source>
</evidence>
<keyword evidence="3" id="KW-0732">Signal</keyword>
<dbReference type="Pfam" id="PF00732">
    <property type="entry name" value="GMC_oxred_N"/>
    <property type="match status" value="1"/>
</dbReference>
<comment type="caution">
    <text evidence="5">The sequence shown here is derived from an EMBL/GenBank/DDBJ whole genome shotgun (WGS) entry which is preliminary data.</text>
</comment>
<dbReference type="PROSITE" id="PS00624">
    <property type="entry name" value="GMC_OXRED_2"/>
    <property type="match status" value="1"/>
</dbReference>
<evidence type="ECO:0000256" key="2">
    <source>
        <dbReference type="ARBA" id="ARBA00023180"/>
    </source>
</evidence>